<dbReference type="EMBL" id="CM001217">
    <property type="protein sequence ID" value="KEH43686.1"/>
    <property type="molecule type" value="Genomic_DNA"/>
</dbReference>
<reference evidence="2" key="3">
    <citation type="submission" date="2015-04" db="UniProtKB">
        <authorList>
            <consortium name="EnsemblPlants"/>
        </authorList>
    </citation>
    <scope>IDENTIFICATION</scope>
    <source>
        <strain evidence="2">cv. Jemalong A17</strain>
    </source>
</reference>
<accession>A0A072VPU1</accession>
<dbReference type="AlphaFoldDB" id="A0A072VPU1"/>
<organism evidence="1 3">
    <name type="scientific">Medicago truncatula</name>
    <name type="common">Barrel medic</name>
    <name type="synonym">Medicago tribuloides</name>
    <dbReference type="NCBI Taxonomy" id="3880"/>
    <lineage>
        <taxon>Eukaryota</taxon>
        <taxon>Viridiplantae</taxon>
        <taxon>Streptophyta</taxon>
        <taxon>Embryophyta</taxon>
        <taxon>Tracheophyta</taxon>
        <taxon>Spermatophyta</taxon>
        <taxon>Magnoliopsida</taxon>
        <taxon>eudicotyledons</taxon>
        <taxon>Gunneridae</taxon>
        <taxon>Pentapetalae</taxon>
        <taxon>rosids</taxon>
        <taxon>fabids</taxon>
        <taxon>Fabales</taxon>
        <taxon>Fabaceae</taxon>
        <taxon>Papilionoideae</taxon>
        <taxon>50 kb inversion clade</taxon>
        <taxon>NPAAA clade</taxon>
        <taxon>Hologalegina</taxon>
        <taxon>IRL clade</taxon>
        <taxon>Trifolieae</taxon>
        <taxon>Medicago</taxon>
    </lineage>
</organism>
<reference evidence="1 3" key="2">
    <citation type="journal article" date="2014" name="BMC Genomics">
        <title>An improved genome release (version Mt4.0) for the model legume Medicago truncatula.</title>
        <authorList>
            <person name="Tang H."/>
            <person name="Krishnakumar V."/>
            <person name="Bidwell S."/>
            <person name="Rosen B."/>
            <person name="Chan A."/>
            <person name="Zhou S."/>
            <person name="Gentzbittel L."/>
            <person name="Childs K.L."/>
            <person name="Yandell M."/>
            <person name="Gundlach H."/>
            <person name="Mayer K.F."/>
            <person name="Schwartz D.C."/>
            <person name="Town C.D."/>
        </authorList>
    </citation>
    <scope>GENOME REANNOTATION</scope>
    <source>
        <strain evidence="1">A17</strain>
        <strain evidence="2 3">cv. Jemalong A17</strain>
    </source>
</reference>
<gene>
    <name evidence="1" type="ordered locus">MTR_1g100355</name>
</gene>
<proteinExistence type="predicted"/>
<sequence length="124" mass="14608">MHWYVCQSQLSHLFRDGGASIKHLMWPSISLHAAAPLNLIPVTDFDKIVNELRLQYKRICIEFHVRDGARRPTQGAARMIFNFLFSVSLSFLRLYQLRSSCLPRHRLEYFVVEIHIVAFHKEKK</sequence>
<dbReference type="HOGENOM" id="CLU_2007268_0_0_1"/>
<evidence type="ECO:0000313" key="2">
    <source>
        <dbReference type="EnsemblPlants" id="KEH43686"/>
    </source>
</evidence>
<reference evidence="1 3" key="1">
    <citation type="journal article" date="2011" name="Nature">
        <title>The Medicago genome provides insight into the evolution of rhizobial symbioses.</title>
        <authorList>
            <person name="Young N.D."/>
            <person name="Debelle F."/>
            <person name="Oldroyd G.E."/>
            <person name="Geurts R."/>
            <person name="Cannon S.B."/>
            <person name="Udvardi M.K."/>
            <person name="Benedito V.A."/>
            <person name="Mayer K.F."/>
            <person name="Gouzy J."/>
            <person name="Schoof H."/>
            <person name="Van de Peer Y."/>
            <person name="Proost S."/>
            <person name="Cook D.R."/>
            <person name="Meyers B.C."/>
            <person name="Spannagl M."/>
            <person name="Cheung F."/>
            <person name="De Mita S."/>
            <person name="Krishnakumar V."/>
            <person name="Gundlach H."/>
            <person name="Zhou S."/>
            <person name="Mudge J."/>
            <person name="Bharti A.K."/>
            <person name="Murray J.D."/>
            <person name="Naoumkina M.A."/>
            <person name="Rosen B."/>
            <person name="Silverstein K.A."/>
            <person name="Tang H."/>
            <person name="Rombauts S."/>
            <person name="Zhao P.X."/>
            <person name="Zhou P."/>
            <person name="Barbe V."/>
            <person name="Bardou P."/>
            <person name="Bechner M."/>
            <person name="Bellec A."/>
            <person name="Berger A."/>
            <person name="Berges H."/>
            <person name="Bidwell S."/>
            <person name="Bisseling T."/>
            <person name="Choisne N."/>
            <person name="Couloux A."/>
            <person name="Denny R."/>
            <person name="Deshpande S."/>
            <person name="Dai X."/>
            <person name="Doyle J.J."/>
            <person name="Dudez A.M."/>
            <person name="Farmer A.D."/>
            <person name="Fouteau S."/>
            <person name="Franken C."/>
            <person name="Gibelin C."/>
            <person name="Gish J."/>
            <person name="Goldstein S."/>
            <person name="Gonzalez A.J."/>
            <person name="Green P.J."/>
            <person name="Hallab A."/>
            <person name="Hartog M."/>
            <person name="Hua A."/>
            <person name="Humphray S.J."/>
            <person name="Jeong D.H."/>
            <person name="Jing Y."/>
            <person name="Jocker A."/>
            <person name="Kenton S.M."/>
            <person name="Kim D.J."/>
            <person name="Klee K."/>
            <person name="Lai H."/>
            <person name="Lang C."/>
            <person name="Lin S."/>
            <person name="Macmil S.L."/>
            <person name="Magdelenat G."/>
            <person name="Matthews L."/>
            <person name="McCorrison J."/>
            <person name="Monaghan E.L."/>
            <person name="Mun J.H."/>
            <person name="Najar F.Z."/>
            <person name="Nicholson C."/>
            <person name="Noirot C."/>
            <person name="O'Bleness M."/>
            <person name="Paule C.R."/>
            <person name="Poulain J."/>
            <person name="Prion F."/>
            <person name="Qin B."/>
            <person name="Qu C."/>
            <person name="Retzel E.F."/>
            <person name="Riddle C."/>
            <person name="Sallet E."/>
            <person name="Samain S."/>
            <person name="Samson N."/>
            <person name="Sanders I."/>
            <person name="Saurat O."/>
            <person name="Scarpelli C."/>
            <person name="Schiex T."/>
            <person name="Segurens B."/>
            <person name="Severin A.J."/>
            <person name="Sherrier D.J."/>
            <person name="Shi R."/>
            <person name="Sims S."/>
            <person name="Singer S.R."/>
            <person name="Sinharoy S."/>
            <person name="Sterck L."/>
            <person name="Viollet A."/>
            <person name="Wang B.B."/>
            <person name="Wang K."/>
            <person name="Wang M."/>
            <person name="Wang X."/>
            <person name="Warfsmann J."/>
            <person name="Weissenbach J."/>
            <person name="White D.D."/>
            <person name="White J.D."/>
            <person name="Wiley G.B."/>
            <person name="Wincker P."/>
            <person name="Xing Y."/>
            <person name="Yang L."/>
            <person name="Yao Z."/>
            <person name="Ying F."/>
            <person name="Zhai J."/>
            <person name="Zhou L."/>
            <person name="Zuber A."/>
            <person name="Denarie J."/>
            <person name="Dixon R.A."/>
            <person name="May G.D."/>
            <person name="Schwartz D.C."/>
            <person name="Rogers J."/>
            <person name="Quetier F."/>
            <person name="Town C.D."/>
            <person name="Roe B.A."/>
        </authorList>
    </citation>
    <scope>NUCLEOTIDE SEQUENCE [LARGE SCALE GENOMIC DNA]</scope>
    <source>
        <strain evidence="1">A17</strain>
        <strain evidence="2 3">cv. Jemalong A17</strain>
    </source>
</reference>
<protein>
    <submittedName>
        <fullName evidence="1 2">Uncharacterized protein</fullName>
    </submittedName>
</protein>
<name>A0A072VPU1_MEDTR</name>
<dbReference type="Proteomes" id="UP000002051">
    <property type="component" value="Unassembled WGS sequence"/>
</dbReference>
<dbReference type="EnsemblPlants" id="KEH43686">
    <property type="protein sequence ID" value="KEH43686"/>
    <property type="gene ID" value="MTR_1g100355"/>
</dbReference>
<evidence type="ECO:0000313" key="1">
    <source>
        <dbReference type="EMBL" id="KEH43686.1"/>
    </source>
</evidence>
<keyword evidence="3" id="KW-1185">Reference proteome</keyword>
<evidence type="ECO:0000313" key="3">
    <source>
        <dbReference type="Proteomes" id="UP000002051"/>
    </source>
</evidence>